<organism evidence="1 2">
    <name type="scientific">Tritrichomonas musculus</name>
    <dbReference type="NCBI Taxonomy" id="1915356"/>
    <lineage>
        <taxon>Eukaryota</taxon>
        <taxon>Metamonada</taxon>
        <taxon>Parabasalia</taxon>
        <taxon>Tritrichomonadida</taxon>
        <taxon>Tritrichomonadidae</taxon>
        <taxon>Tritrichomonas</taxon>
    </lineage>
</organism>
<evidence type="ECO:0000313" key="1">
    <source>
        <dbReference type="EMBL" id="KAK8857967.1"/>
    </source>
</evidence>
<comment type="caution">
    <text evidence="1">The sequence shown here is derived from an EMBL/GenBank/DDBJ whole genome shotgun (WGS) entry which is preliminary data.</text>
</comment>
<proteinExistence type="predicted"/>
<accession>A0ABR2I729</accession>
<reference evidence="1 2" key="1">
    <citation type="submission" date="2024-04" db="EMBL/GenBank/DDBJ databases">
        <title>Tritrichomonas musculus Genome.</title>
        <authorList>
            <person name="Alves-Ferreira E."/>
            <person name="Grigg M."/>
            <person name="Lorenzi H."/>
            <person name="Galac M."/>
        </authorList>
    </citation>
    <scope>NUCLEOTIDE SEQUENCE [LARGE SCALE GENOMIC DNA]</scope>
    <source>
        <strain evidence="1 2">EAF2021</strain>
    </source>
</reference>
<evidence type="ECO:0000313" key="2">
    <source>
        <dbReference type="Proteomes" id="UP001470230"/>
    </source>
</evidence>
<keyword evidence="2" id="KW-1185">Reference proteome</keyword>
<name>A0ABR2I729_9EUKA</name>
<gene>
    <name evidence="1" type="ORF">M9Y10_013066</name>
</gene>
<protein>
    <submittedName>
        <fullName evidence="1">Uncharacterized protein</fullName>
    </submittedName>
</protein>
<sequence>MTIYDPVWMKKYLSLTISLVKILVDERSVHLGALGTHFLEHFFVMIRRFCLSNDSVAEFEKTIDDIIIFKLLQKEHCSHIESPTRRSDSGA</sequence>
<dbReference type="EMBL" id="JAPFFF010000019">
    <property type="protein sequence ID" value="KAK8857967.1"/>
    <property type="molecule type" value="Genomic_DNA"/>
</dbReference>
<dbReference type="Proteomes" id="UP001470230">
    <property type="component" value="Unassembled WGS sequence"/>
</dbReference>